<keyword evidence="1" id="KW-0808">Transferase</keyword>
<dbReference type="GO" id="GO:0016747">
    <property type="term" value="F:acyltransferase activity, transferring groups other than amino-acyl groups"/>
    <property type="evidence" value="ECO:0007669"/>
    <property type="project" value="UniProtKB-ARBA"/>
</dbReference>
<dbReference type="PANTHER" id="PTHR31625">
    <property type="match status" value="1"/>
</dbReference>
<keyword evidence="2" id="KW-0012">Acyltransferase</keyword>
<evidence type="ECO:0000256" key="2">
    <source>
        <dbReference type="ARBA" id="ARBA00023315"/>
    </source>
</evidence>
<dbReference type="InterPro" id="IPR023213">
    <property type="entry name" value="CAT-like_dom_sf"/>
</dbReference>
<organism evidence="3 4">
    <name type="scientific">Buddleja alternifolia</name>
    <dbReference type="NCBI Taxonomy" id="168488"/>
    <lineage>
        <taxon>Eukaryota</taxon>
        <taxon>Viridiplantae</taxon>
        <taxon>Streptophyta</taxon>
        <taxon>Embryophyta</taxon>
        <taxon>Tracheophyta</taxon>
        <taxon>Spermatophyta</taxon>
        <taxon>Magnoliopsida</taxon>
        <taxon>eudicotyledons</taxon>
        <taxon>Gunneridae</taxon>
        <taxon>Pentapetalae</taxon>
        <taxon>asterids</taxon>
        <taxon>lamiids</taxon>
        <taxon>Lamiales</taxon>
        <taxon>Scrophulariaceae</taxon>
        <taxon>Buddlejeae</taxon>
        <taxon>Buddleja</taxon>
    </lineage>
</organism>
<dbReference type="Proteomes" id="UP000826271">
    <property type="component" value="Unassembled WGS sequence"/>
</dbReference>
<evidence type="ECO:0000313" key="3">
    <source>
        <dbReference type="EMBL" id="KAG8391694.1"/>
    </source>
</evidence>
<dbReference type="Pfam" id="PF02458">
    <property type="entry name" value="Transferase"/>
    <property type="match status" value="1"/>
</dbReference>
<name>A0AAV6YA12_9LAMI</name>
<evidence type="ECO:0000313" key="4">
    <source>
        <dbReference type="Proteomes" id="UP000826271"/>
    </source>
</evidence>
<keyword evidence="4" id="KW-1185">Reference proteome</keyword>
<sequence>MASTTKTVTIHDRCCVAQPHSGEVAAEQSLPLTFFDMLWLHFHPIKRLLFYPSSCSASNFLETVVPSLKQSLSVALINYLPIAGNLIYPLESGMPEIRYVSGDSVSLTIAEASEDFDFNYLTGNQAREANEFYPFVPELPEPKIEPESGFRIIPLIAIQITLFPGTGICIGFTNHHVIGDASSIVGFIKAWSKVAKVGGQNDFLVKNDLIPIYDRSLIKDPSGHRANIFWNQMKLYPYGSPVSSFPNNKLRSTFILQKDEIQILKNLVLERKPGFVRLSSFTVITAYVWSCLVKSAKKSGENVDENEPEYFGFAVDARRRLEPPLPAAYFGNCLGFVVVESTHGILSGKDGFFIAAELVGDIISTKVNNNEELFREADEWLVKYGPLLTKRVMGVAGSPRFDMYDTDFGWGKPKKYEAVSIDGDGSMSLSKSGEFEGGLEIGLSLPVKKMDAFADIFYDGLKI</sequence>
<dbReference type="EMBL" id="WHWC01000001">
    <property type="protein sequence ID" value="KAG8391694.1"/>
    <property type="molecule type" value="Genomic_DNA"/>
</dbReference>
<dbReference type="InterPro" id="IPR051504">
    <property type="entry name" value="Plant_metabolite_acyltrans"/>
</dbReference>
<gene>
    <name evidence="3" type="ORF">BUALT_Bualt01G0213900</name>
</gene>
<dbReference type="AlphaFoldDB" id="A0AAV6YA12"/>
<accession>A0AAV6YA12</accession>
<reference evidence="3" key="1">
    <citation type="submission" date="2019-10" db="EMBL/GenBank/DDBJ databases">
        <authorList>
            <person name="Zhang R."/>
            <person name="Pan Y."/>
            <person name="Wang J."/>
            <person name="Ma R."/>
            <person name="Yu S."/>
        </authorList>
    </citation>
    <scope>NUCLEOTIDE SEQUENCE</scope>
    <source>
        <strain evidence="3">LA-IB0</strain>
        <tissue evidence="3">Leaf</tissue>
    </source>
</reference>
<dbReference type="Gene3D" id="3.30.559.10">
    <property type="entry name" value="Chloramphenicol acetyltransferase-like domain"/>
    <property type="match status" value="2"/>
</dbReference>
<evidence type="ECO:0000256" key="1">
    <source>
        <dbReference type="ARBA" id="ARBA00022679"/>
    </source>
</evidence>
<comment type="caution">
    <text evidence="3">The sequence shown here is derived from an EMBL/GenBank/DDBJ whole genome shotgun (WGS) entry which is preliminary data.</text>
</comment>
<protein>
    <submittedName>
        <fullName evidence="3">Uncharacterized protein</fullName>
    </submittedName>
</protein>
<proteinExistence type="predicted"/>